<dbReference type="AlphaFoldDB" id="A0A1G6LCZ3"/>
<protein>
    <submittedName>
        <fullName evidence="2">Fructoselysine-6-P-deglycase FrlB with duplicated sugar isomerase (SIS) domain</fullName>
    </submittedName>
</protein>
<dbReference type="Proteomes" id="UP000198528">
    <property type="component" value="Unassembled WGS sequence"/>
</dbReference>
<dbReference type="GO" id="GO:0006002">
    <property type="term" value="P:fructose 6-phosphate metabolic process"/>
    <property type="evidence" value="ECO:0007669"/>
    <property type="project" value="TreeGrafter"/>
</dbReference>
<dbReference type="InterPro" id="IPR035488">
    <property type="entry name" value="FrlB_SIS"/>
</dbReference>
<dbReference type="Gene3D" id="3.40.50.12570">
    <property type="match status" value="1"/>
</dbReference>
<dbReference type="RefSeq" id="WP_090846746.1">
    <property type="nucleotide sequence ID" value="NZ_FMZL01000013.1"/>
</dbReference>
<dbReference type="Gene3D" id="1.10.10.2240">
    <property type="match status" value="1"/>
</dbReference>
<proteinExistence type="predicted"/>
<dbReference type="EMBL" id="FMZL01000013">
    <property type="protein sequence ID" value="SDC41108.1"/>
    <property type="molecule type" value="Genomic_DNA"/>
</dbReference>
<evidence type="ECO:0000259" key="1">
    <source>
        <dbReference type="PROSITE" id="PS51464"/>
    </source>
</evidence>
<sequence length="322" mass="35311">MEAKDYARQALGEKGTVSQVYWVACGGSAIDLYPAHCLLNATSKSIVSGIHTAAEFSAFPPAQLGAHSVVVTCSHSGGTPETIAATRLAKERGAYVLTMTNRAGSKIDNGEWPCWVYEWEDDTPQAARPAGFSLAFAAELMAAQDGYDGGEALAHGLAQLDSTIAAAKPRVTADLGPRFVELCRQHDFLYVLGSGPTFCQTYGFAICSLMEMQWQNCSYVNSAEYFHGPFECTEDGVFYFLQKGAGANRAIDERAERFLRTHTNDLMVLDSAAYGMADVDESVRTYLDPIFFYEMNVTLRGERGKAFDHDPDVRRYMGVVEY</sequence>
<dbReference type="CDD" id="cd05710">
    <property type="entry name" value="SIS_1"/>
    <property type="match status" value="1"/>
</dbReference>
<dbReference type="InterPro" id="IPR046348">
    <property type="entry name" value="SIS_dom_sf"/>
</dbReference>
<evidence type="ECO:0000313" key="2">
    <source>
        <dbReference type="EMBL" id="SDC41108.1"/>
    </source>
</evidence>
<keyword evidence="3" id="KW-1185">Reference proteome</keyword>
<dbReference type="STRING" id="604330.SAMN04489857_1272"/>
<dbReference type="Pfam" id="PF01380">
    <property type="entry name" value="SIS"/>
    <property type="match status" value="1"/>
</dbReference>
<name>A0A1G6LCZ3_9ACTN</name>
<dbReference type="SUPFAM" id="SSF53697">
    <property type="entry name" value="SIS domain"/>
    <property type="match status" value="1"/>
</dbReference>
<dbReference type="GO" id="GO:0097367">
    <property type="term" value="F:carbohydrate derivative binding"/>
    <property type="evidence" value="ECO:0007669"/>
    <property type="project" value="InterPro"/>
</dbReference>
<accession>A0A1G6LCZ3</accession>
<dbReference type="PANTHER" id="PTHR10937">
    <property type="entry name" value="GLUCOSAMINE--FRUCTOSE-6-PHOSPHATE AMINOTRANSFERASE, ISOMERIZING"/>
    <property type="match status" value="1"/>
</dbReference>
<keyword evidence="2" id="KW-0413">Isomerase</keyword>
<reference evidence="3" key="1">
    <citation type="submission" date="2016-10" db="EMBL/GenBank/DDBJ databases">
        <authorList>
            <person name="Varghese N."/>
            <person name="Submissions S."/>
        </authorList>
    </citation>
    <scope>NUCLEOTIDE SEQUENCE [LARGE SCALE GENOMIC DNA]</scope>
    <source>
        <strain evidence="3">DSM 22619</strain>
    </source>
</reference>
<dbReference type="PROSITE" id="PS51464">
    <property type="entry name" value="SIS"/>
    <property type="match status" value="1"/>
</dbReference>
<dbReference type="GO" id="GO:0006047">
    <property type="term" value="P:UDP-N-acetylglucosamine metabolic process"/>
    <property type="evidence" value="ECO:0007669"/>
    <property type="project" value="TreeGrafter"/>
</dbReference>
<evidence type="ECO:0000313" key="3">
    <source>
        <dbReference type="Proteomes" id="UP000198528"/>
    </source>
</evidence>
<dbReference type="GO" id="GO:0004360">
    <property type="term" value="F:glutamine-fructose-6-phosphate transaminase (isomerizing) activity"/>
    <property type="evidence" value="ECO:0007669"/>
    <property type="project" value="TreeGrafter"/>
</dbReference>
<dbReference type="GO" id="GO:0016853">
    <property type="term" value="F:isomerase activity"/>
    <property type="evidence" value="ECO:0007669"/>
    <property type="project" value="UniProtKB-KW"/>
</dbReference>
<dbReference type="InterPro" id="IPR001347">
    <property type="entry name" value="SIS_dom"/>
</dbReference>
<feature type="domain" description="SIS" evidence="1">
    <location>
        <begin position="7"/>
        <end position="163"/>
    </location>
</feature>
<organism evidence="2 3">
    <name type="scientific">Parafannyhessea umbonata</name>
    <dbReference type="NCBI Taxonomy" id="604330"/>
    <lineage>
        <taxon>Bacteria</taxon>
        <taxon>Bacillati</taxon>
        <taxon>Actinomycetota</taxon>
        <taxon>Coriobacteriia</taxon>
        <taxon>Coriobacteriales</taxon>
        <taxon>Atopobiaceae</taxon>
        <taxon>Parafannyhessea</taxon>
    </lineage>
</organism>
<dbReference type="Gene3D" id="3.40.50.10490">
    <property type="entry name" value="Glucose-6-phosphate isomerase like protein, domain 1"/>
    <property type="match status" value="1"/>
</dbReference>
<dbReference type="GO" id="GO:0006487">
    <property type="term" value="P:protein N-linked glycosylation"/>
    <property type="evidence" value="ECO:0007669"/>
    <property type="project" value="TreeGrafter"/>
</dbReference>
<gene>
    <name evidence="2" type="ORF">SAMN04487824_11340</name>
</gene>
<dbReference type="PANTHER" id="PTHR10937:SF14">
    <property type="entry name" value="FRUCTOSELYSINE 6-PHOSPHATE DEGLYCASE"/>
    <property type="match status" value="1"/>
</dbReference>